<proteinExistence type="inferred from homology"/>
<dbReference type="GO" id="GO:0030313">
    <property type="term" value="C:cell envelope"/>
    <property type="evidence" value="ECO:0007669"/>
    <property type="project" value="UniProtKB-SubCell"/>
</dbReference>
<sequence length="499" mass="56806">MNLWQKETICPLCPYGCGLGIEMRRGFFPKINYTGPLCARGNAIPHILFSPQRLYSPRWQGKEISWENGLFEAKKLIRGFPSERVAIGFDGSLTREERLAVKNLGKALGIKYIAQFELENFTSYLVEGIKIATKKDLAESEVILVIGDLFSRFPLFAHLLLDAKYNKKAKIFGFDYFPNRLSWFADEFFICSPGKEVDLVKKGEEKVFSLFTQAKRGLLILDAPPGKFFDPFGLHLACQIFLSRIQGERYYLPVSQRVGDKGTTASGEVWERLKGGEVSLFLFFGEHLPVGFPFPEYSILFIPWRINFGKEKFLLLPIPHQVEREGKILTFWGETFKNGLLPYSGTKDLREIIGEVAKDLGDQPPAEMRGDFPRMTKKEAERLLTMGEEMEPNGEGFYIFNDEKAIEFGGFFASGDYLKISPEDARSLGVKEGEWLSLDSEKGANPIRLRVKIKEGLSSGWALVSLSHPEVRKLFPVSIDSRIKEIILKPIRVRIWKEE</sequence>
<dbReference type="GO" id="GO:0016491">
    <property type="term" value="F:oxidoreductase activity"/>
    <property type="evidence" value="ECO:0007669"/>
    <property type="project" value="UniProtKB-KW"/>
</dbReference>
<keyword evidence="4" id="KW-0479">Metal-binding</keyword>
<keyword evidence="5" id="KW-0560">Oxidoreductase</keyword>
<comment type="subcellular location">
    <subcellularLocation>
        <location evidence="2">Cell envelope</location>
    </subcellularLocation>
</comment>
<evidence type="ECO:0000256" key="5">
    <source>
        <dbReference type="ARBA" id="ARBA00023002"/>
    </source>
</evidence>
<dbReference type="PANTHER" id="PTHR43598">
    <property type="entry name" value="TUNGSTEN-CONTAINING FORMYLMETHANOFURAN DEHYDROGENASE 2 SUBUNIT B"/>
    <property type="match status" value="1"/>
</dbReference>
<dbReference type="InterPro" id="IPR009010">
    <property type="entry name" value="Asp_de-COase-like_dom_sf"/>
</dbReference>
<comment type="similarity">
    <text evidence="3">Belongs to the prokaryotic molybdopterin-containing oxidoreductase family.</text>
</comment>
<dbReference type="Gene3D" id="2.40.40.20">
    <property type="match status" value="1"/>
</dbReference>
<protein>
    <recommendedName>
        <fullName evidence="7">4Fe-4S Mo/W bis-MGD-type domain-containing protein</fullName>
    </recommendedName>
</protein>
<reference evidence="6" key="1">
    <citation type="journal article" date="2020" name="mSystems">
        <title>Genome- and Community-Level Interaction Insights into Carbon Utilization and Element Cycling Functions of Hydrothermarchaeota in Hydrothermal Sediment.</title>
        <authorList>
            <person name="Zhou Z."/>
            <person name="Liu Y."/>
            <person name="Xu W."/>
            <person name="Pan J."/>
            <person name="Luo Z.H."/>
            <person name="Li M."/>
        </authorList>
    </citation>
    <scope>NUCLEOTIDE SEQUENCE [LARGE SCALE GENOMIC DNA]</scope>
    <source>
        <strain evidence="6">SpSt-906</strain>
    </source>
</reference>
<dbReference type="EMBL" id="DTMQ01000017">
    <property type="protein sequence ID" value="HGE98992.1"/>
    <property type="molecule type" value="Genomic_DNA"/>
</dbReference>
<organism evidence="6">
    <name type="scientific">candidate division WOR-3 bacterium</name>
    <dbReference type="NCBI Taxonomy" id="2052148"/>
    <lineage>
        <taxon>Bacteria</taxon>
        <taxon>Bacteria division WOR-3</taxon>
    </lineage>
</organism>
<dbReference type="CDD" id="cd00368">
    <property type="entry name" value="Molybdopterin-Binding"/>
    <property type="match status" value="1"/>
</dbReference>
<dbReference type="PANTHER" id="PTHR43598:SF5">
    <property type="entry name" value="DMSO REDUCTASE CHAIN A"/>
    <property type="match status" value="1"/>
</dbReference>
<dbReference type="CDD" id="cd02775">
    <property type="entry name" value="MopB_CT"/>
    <property type="match status" value="1"/>
</dbReference>
<dbReference type="GO" id="GO:0051539">
    <property type="term" value="F:4 iron, 4 sulfur cluster binding"/>
    <property type="evidence" value="ECO:0007669"/>
    <property type="project" value="UniProtKB-KW"/>
</dbReference>
<comment type="caution">
    <text evidence="6">The sequence shown here is derived from an EMBL/GenBank/DDBJ whole genome shotgun (WGS) entry which is preliminary data.</text>
</comment>
<dbReference type="AlphaFoldDB" id="A0A7C3YSQ2"/>
<comment type="cofactor">
    <cofactor evidence="1">
        <name>[4Fe-4S] cluster</name>
        <dbReference type="ChEBI" id="CHEBI:49883"/>
    </cofactor>
</comment>
<evidence type="ECO:0008006" key="7">
    <source>
        <dbReference type="Google" id="ProtNLM"/>
    </source>
</evidence>
<name>A0A7C3YSQ2_UNCW3</name>
<gene>
    <name evidence="6" type="ORF">ENX07_02825</name>
</gene>
<evidence type="ECO:0000256" key="1">
    <source>
        <dbReference type="ARBA" id="ARBA00001966"/>
    </source>
</evidence>
<keyword evidence="4" id="KW-0408">Iron</keyword>
<evidence type="ECO:0000256" key="2">
    <source>
        <dbReference type="ARBA" id="ARBA00004196"/>
    </source>
</evidence>
<evidence type="ECO:0000256" key="4">
    <source>
        <dbReference type="ARBA" id="ARBA00022485"/>
    </source>
</evidence>
<keyword evidence="4" id="KW-0411">Iron-sulfur</keyword>
<evidence type="ECO:0000256" key="3">
    <source>
        <dbReference type="ARBA" id="ARBA00010312"/>
    </source>
</evidence>
<dbReference type="SUPFAM" id="SSF53706">
    <property type="entry name" value="Formate dehydrogenase/DMSO reductase, domains 1-3"/>
    <property type="match status" value="1"/>
</dbReference>
<dbReference type="Gene3D" id="3.30.200.210">
    <property type="match status" value="1"/>
</dbReference>
<keyword evidence="4" id="KW-0004">4Fe-4S</keyword>
<accession>A0A7C3YSQ2</accession>
<evidence type="ECO:0000313" key="6">
    <source>
        <dbReference type="EMBL" id="HGE98992.1"/>
    </source>
</evidence>
<dbReference type="SUPFAM" id="SSF50692">
    <property type="entry name" value="ADC-like"/>
    <property type="match status" value="1"/>
</dbReference>